<keyword evidence="3 5" id="KW-1133">Transmembrane helix</keyword>
<feature type="transmembrane region" description="Helical" evidence="5">
    <location>
        <begin position="87"/>
        <end position="114"/>
    </location>
</feature>
<organism evidence="6 7">
    <name type="scientific">Boseongicola aestuarii</name>
    <dbReference type="NCBI Taxonomy" id="1470561"/>
    <lineage>
        <taxon>Bacteria</taxon>
        <taxon>Pseudomonadati</taxon>
        <taxon>Pseudomonadota</taxon>
        <taxon>Alphaproteobacteria</taxon>
        <taxon>Rhodobacterales</taxon>
        <taxon>Paracoccaceae</taxon>
        <taxon>Boseongicola</taxon>
    </lineage>
</organism>
<evidence type="ECO:0000313" key="7">
    <source>
        <dbReference type="Proteomes" id="UP000201838"/>
    </source>
</evidence>
<name>A0A238J3R1_9RHOB</name>
<dbReference type="InterPro" id="IPR007318">
    <property type="entry name" value="Phopholipid_MeTrfase"/>
</dbReference>
<evidence type="ECO:0000256" key="2">
    <source>
        <dbReference type="ARBA" id="ARBA00022692"/>
    </source>
</evidence>
<dbReference type="Gene3D" id="1.20.120.1630">
    <property type="match status" value="1"/>
</dbReference>
<keyword evidence="2 5" id="KW-0812">Transmembrane</keyword>
<dbReference type="GO" id="GO:0016740">
    <property type="term" value="F:transferase activity"/>
    <property type="evidence" value="ECO:0007669"/>
    <property type="project" value="UniProtKB-ARBA"/>
</dbReference>
<keyword evidence="4 5" id="KW-0472">Membrane</keyword>
<evidence type="ECO:0000313" key="6">
    <source>
        <dbReference type="EMBL" id="SMX24805.1"/>
    </source>
</evidence>
<sequence length="144" mass="16087">MMKWIDLPPVWTIAALGLTWLMPITAPWGPATLPGRIALGAAALLIAASLFEFMRARTTVIPREAPSALITTGIFRLSRNPIYLADLLILAGFSLIWGKFFGLVLVPVLGWLLFRRFIADEEARLQAAFAGEYDAYRAQTRRWI</sequence>
<gene>
    <name evidence="6" type="ORF">BOA8489_02934</name>
</gene>
<dbReference type="PANTHER" id="PTHR12714:SF24">
    <property type="entry name" value="SLR1182 PROTEIN"/>
    <property type="match status" value="1"/>
</dbReference>
<dbReference type="AlphaFoldDB" id="A0A238J3R1"/>
<keyword evidence="7" id="KW-1185">Reference proteome</keyword>
<dbReference type="Proteomes" id="UP000201838">
    <property type="component" value="Unassembled WGS sequence"/>
</dbReference>
<dbReference type="GO" id="GO:0012505">
    <property type="term" value="C:endomembrane system"/>
    <property type="evidence" value="ECO:0007669"/>
    <property type="project" value="UniProtKB-SubCell"/>
</dbReference>
<evidence type="ECO:0000256" key="5">
    <source>
        <dbReference type="SAM" id="Phobius"/>
    </source>
</evidence>
<evidence type="ECO:0008006" key="8">
    <source>
        <dbReference type="Google" id="ProtNLM"/>
    </source>
</evidence>
<feature type="transmembrane region" description="Helical" evidence="5">
    <location>
        <begin position="37"/>
        <end position="54"/>
    </location>
</feature>
<accession>A0A238J3R1</accession>
<dbReference type="EMBL" id="FXXQ01000010">
    <property type="protein sequence ID" value="SMX24805.1"/>
    <property type="molecule type" value="Genomic_DNA"/>
</dbReference>
<dbReference type="PANTHER" id="PTHR12714">
    <property type="entry name" value="PROTEIN-S ISOPRENYLCYSTEINE O-METHYLTRANSFERASE"/>
    <property type="match status" value="1"/>
</dbReference>
<reference evidence="6 7" key="1">
    <citation type="submission" date="2017-05" db="EMBL/GenBank/DDBJ databases">
        <authorList>
            <person name="Song R."/>
            <person name="Chenine A.L."/>
            <person name="Ruprecht R.M."/>
        </authorList>
    </citation>
    <scope>NUCLEOTIDE SEQUENCE [LARGE SCALE GENOMIC DNA]</scope>
    <source>
        <strain evidence="6 7">CECT 8489</strain>
    </source>
</reference>
<proteinExistence type="predicted"/>
<evidence type="ECO:0000256" key="1">
    <source>
        <dbReference type="ARBA" id="ARBA00004127"/>
    </source>
</evidence>
<comment type="subcellular location">
    <subcellularLocation>
        <location evidence="1">Endomembrane system</location>
        <topology evidence="1">Multi-pass membrane protein</topology>
    </subcellularLocation>
</comment>
<protein>
    <recommendedName>
        <fullName evidence="8">Isoprenylcysteine carboxyl methyltransferase (ICMT) family protein</fullName>
    </recommendedName>
</protein>
<dbReference type="RefSeq" id="WP_245813868.1">
    <property type="nucleotide sequence ID" value="NZ_FXXQ01000010.1"/>
</dbReference>
<evidence type="ECO:0000256" key="3">
    <source>
        <dbReference type="ARBA" id="ARBA00022989"/>
    </source>
</evidence>
<dbReference type="Pfam" id="PF04191">
    <property type="entry name" value="PEMT"/>
    <property type="match status" value="1"/>
</dbReference>
<evidence type="ECO:0000256" key="4">
    <source>
        <dbReference type="ARBA" id="ARBA00023136"/>
    </source>
</evidence>